<dbReference type="InterPro" id="IPR031348">
    <property type="entry name" value="PigL_N"/>
</dbReference>
<evidence type="ECO:0000313" key="4">
    <source>
        <dbReference type="EMBL" id="KAF3797830.1"/>
    </source>
</evidence>
<keyword evidence="1" id="KW-0677">Repeat</keyword>
<dbReference type="EMBL" id="WVTB01000106">
    <property type="protein sequence ID" value="KAF3797830.1"/>
    <property type="molecule type" value="Genomic_DNA"/>
</dbReference>
<keyword evidence="5" id="KW-1185">Reference proteome</keyword>
<evidence type="ECO:0000259" key="3">
    <source>
        <dbReference type="Pfam" id="PF24883"/>
    </source>
</evidence>
<evidence type="ECO:0000259" key="2">
    <source>
        <dbReference type="Pfam" id="PF17111"/>
    </source>
</evidence>
<dbReference type="InterPro" id="IPR027417">
    <property type="entry name" value="P-loop_NTPase"/>
</dbReference>
<gene>
    <name evidence="4" type="ORF">GCG54_00002373</name>
</gene>
<reference evidence="4" key="2">
    <citation type="submission" date="2020-03" db="EMBL/GenBank/DDBJ databases">
        <authorList>
            <person name="Fu F.-F."/>
            <person name="Chen J."/>
        </authorList>
    </citation>
    <scope>NUCLEOTIDE SEQUENCE</scope>
    <source>
        <strain evidence="4">Lc1</strain>
    </source>
</reference>
<dbReference type="InterPro" id="IPR056884">
    <property type="entry name" value="NPHP3-like_N"/>
</dbReference>
<dbReference type="Proteomes" id="UP000613401">
    <property type="component" value="Unassembled WGS sequence"/>
</dbReference>
<protein>
    <recommendedName>
        <fullName evidence="6">NACHT domain-containing protein</fullName>
    </recommendedName>
</protein>
<organism evidence="4 5">
    <name type="scientific">Colletotrichum gloeosporioides</name>
    <name type="common">Anthracnose fungus</name>
    <name type="synonym">Glomerella cingulata</name>
    <dbReference type="NCBI Taxonomy" id="474922"/>
    <lineage>
        <taxon>Eukaryota</taxon>
        <taxon>Fungi</taxon>
        <taxon>Dikarya</taxon>
        <taxon>Ascomycota</taxon>
        <taxon>Pezizomycotina</taxon>
        <taxon>Sordariomycetes</taxon>
        <taxon>Hypocreomycetidae</taxon>
        <taxon>Glomerellales</taxon>
        <taxon>Glomerellaceae</taxon>
        <taxon>Colletotrichum</taxon>
        <taxon>Colletotrichum gloeosporioides species complex</taxon>
    </lineage>
</organism>
<proteinExistence type="predicted"/>
<dbReference type="Pfam" id="PF17111">
    <property type="entry name" value="PigL_N"/>
    <property type="match status" value="1"/>
</dbReference>
<dbReference type="Gene3D" id="3.40.50.300">
    <property type="entry name" value="P-loop containing nucleotide triphosphate hydrolases"/>
    <property type="match status" value="1"/>
</dbReference>
<evidence type="ECO:0000256" key="1">
    <source>
        <dbReference type="ARBA" id="ARBA00022737"/>
    </source>
</evidence>
<dbReference type="AlphaFoldDB" id="A0A8H4C5T6"/>
<dbReference type="RefSeq" id="XP_045256990.1">
    <property type="nucleotide sequence ID" value="XM_045402467.1"/>
</dbReference>
<feature type="domain" description="Nephrocystin 3-like N-terminal" evidence="3">
    <location>
        <begin position="210"/>
        <end position="374"/>
    </location>
</feature>
<dbReference type="PANTHER" id="PTHR10039">
    <property type="entry name" value="AMELOGENIN"/>
    <property type="match status" value="1"/>
</dbReference>
<sequence length="853" mass="96574">MSDPLSIAASVAGVVSLSAAVFQQVTKFAKEAKNAEKNVKELASQTRNLSGVLQNLALLASSLEDQDSATTFRAHHLYACSNTLYKIEERLKKAEDDFQTGNKAKAVIRSLRWPFSADETKSLIADLATHRSTLELALSAETLDKLLQSLAIQNELKVGLDILSRKVDRIKEVQSRVEIDDRRRKVIDFFLKVNPQPNFQTAMRLRQPLTGLWLTESNQNYLKWRDIPSSSLWLSGIPGAGKTVLCGVVIDEILQMSDESTAVAFQFCDYKNDDSQKLVNILCVIAVQLSQQNEEAFSLLEDQFALLNPSGGLSKEPEIEALVALIQKLSSLFHRVFLIVDGVDECGTSMGKVAAELRRLSEVCRSLSLAIFSRDEQEINEELSETSMHIEIAAHSKDIDLYVCAEMGKRRQLKKIRLQSPDLAEEIREKLVNGAQGMFRWVACQLDYLCELTTNRARRKALSSLPPTLPETYHRILLRILQAGPEVAKLVRKSLHWISLDRFLSLNELREAVSIPESITSDFSHEDWVDTDRIVEECRSFIRKRREKRQRNQAEDYIEFAHFTVEEYLRSIDPDSDVGIFKLVSDTASIELSMTCLRSVLMTRVNFEYSNLGEVSFLKYITGIFNSSPFYFYSLGIFGRAPFPMISRFDVIWTYIEDSELFERLRTLFDSKKRAPFVALAFGALFGRTTCDPAYFDAQFWEGYMQANGQVDKTLHQTLQLLSLIVLPEFTTLKFAAVLTAPRLCLALLKEPLSVSNDTLQSTLCCALQGHNIFSPKNLVADGFCQVYGGRGNQELLKRTITQLSNFKTTSKIAAAKETEWPQKEWESPLSYAITYVKFWLIQVRGMKLAAEF</sequence>
<accession>A0A8H4C5T6</accession>
<dbReference type="Pfam" id="PF24883">
    <property type="entry name" value="NPHP3_N"/>
    <property type="match status" value="1"/>
</dbReference>
<name>A0A8H4C5T6_COLGL</name>
<dbReference type="SUPFAM" id="SSF52540">
    <property type="entry name" value="P-loop containing nucleoside triphosphate hydrolases"/>
    <property type="match status" value="1"/>
</dbReference>
<feature type="domain" description="Azaphilone pigments biosynthesis cluster protein L N-terminal" evidence="2">
    <location>
        <begin position="3"/>
        <end position="146"/>
    </location>
</feature>
<comment type="caution">
    <text evidence="4">The sequence shown here is derived from an EMBL/GenBank/DDBJ whole genome shotgun (WGS) entry which is preliminary data.</text>
</comment>
<dbReference type="PANTHER" id="PTHR10039:SF16">
    <property type="entry name" value="GPI INOSITOL-DEACYLASE"/>
    <property type="match status" value="1"/>
</dbReference>
<evidence type="ECO:0008006" key="6">
    <source>
        <dbReference type="Google" id="ProtNLM"/>
    </source>
</evidence>
<dbReference type="GeneID" id="69009537"/>
<evidence type="ECO:0000313" key="5">
    <source>
        <dbReference type="Proteomes" id="UP000613401"/>
    </source>
</evidence>
<reference evidence="4" key="1">
    <citation type="journal article" date="2020" name="Phytopathology">
        <title>Genome sequence and comparative analysis of Colletotrichum gloeosporioides isolated from Liriodendron leaves.</title>
        <authorList>
            <person name="Fu F.F."/>
            <person name="Hao Z."/>
            <person name="Wang P."/>
            <person name="Lu Y."/>
            <person name="Xue L.J."/>
            <person name="Wei G."/>
            <person name="Tian Y."/>
            <person name="Baishi H."/>
            <person name="Xu H."/>
            <person name="Shi J."/>
            <person name="Cheng T."/>
            <person name="Wang G."/>
            <person name="Yi Y."/>
            <person name="Chen J."/>
        </authorList>
    </citation>
    <scope>NUCLEOTIDE SEQUENCE</scope>
    <source>
        <strain evidence="4">Lc1</strain>
    </source>
</reference>